<dbReference type="SUPFAM" id="SSF56322">
    <property type="entry name" value="ADC synthase"/>
    <property type="match status" value="1"/>
</dbReference>
<dbReference type="RefSeq" id="WP_225696468.1">
    <property type="nucleotide sequence ID" value="NZ_JAIXNE010000001.1"/>
</dbReference>
<dbReference type="PANTHER" id="PTHR11236">
    <property type="entry name" value="AMINOBENZOATE/ANTHRANILATE SYNTHASE"/>
    <property type="match status" value="1"/>
</dbReference>
<dbReference type="GO" id="GO:0005737">
    <property type="term" value="C:cytoplasm"/>
    <property type="evidence" value="ECO:0007669"/>
    <property type="project" value="TreeGrafter"/>
</dbReference>
<evidence type="ECO:0000313" key="4">
    <source>
        <dbReference type="Proteomes" id="UP001139409"/>
    </source>
</evidence>
<proteinExistence type="predicted"/>
<comment type="caution">
    <text evidence="3">The sequence shown here is derived from an EMBL/GenBank/DDBJ whole genome shotgun (WGS) entry which is preliminary data.</text>
</comment>
<dbReference type="GO" id="GO:0046820">
    <property type="term" value="F:4-amino-4-deoxychorismate synthase activity"/>
    <property type="evidence" value="ECO:0007669"/>
    <property type="project" value="TreeGrafter"/>
</dbReference>
<dbReference type="GO" id="GO:0008153">
    <property type="term" value="P:4-aminobenzoate biosynthetic process"/>
    <property type="evidence" value="ECO:0007669"/>
    <property type="project" value="TreeGrafter"/>
</dbReference>
<evidence type="ECO:0000259" key="2">
    <source>
        <dbReference type="Pfam" id="PF04715"/>
    </source>
</evidence>
<dbReference type="Proteomes" id="UP001139409">
    <property type="component" value="Unassembled WGS sequence"/>
</dbReference>
<dbReference type="Pfam" id="PF04715">
    <property type="entry name" value="Anth_synt_I_N"/>
    <property type="match status" value="1"/>
</dbReference>
<dbReference type="EMBL" id="JAIXNE010000001">
    <property type="protein sequence ID" value="MCA6073349.1"/>
    <property type="molecule type" value="Genomic_DNA"/>
</dbReference>
<feature type="domain" description="Chorismate-utilising enzyme C-terminal" evidence="1">
    <location>
        <begin position="164"/>
        <end position="420"/>
    </location>
</feature>
<evidence type="ECO:0000259" key="1">
    <source>
        <dbReference type="Pfam" id="PF00425"/>
    </source>
</evidence>
<dbReference type="Pfam" id="PF00425">
    <property type="entry name" value="Chorismate_bind"/>
    <property type="match status" value="1"/>
</dbReference>
<reference evidence="3" key="1">
    <citation type="submission" date="2021-09" db="EMBL/GenBank/DDBJ databases">
        <title>Fulvivirga sp. isolated from coastal sediment.</title>
        <authorList>
            <person name="Yu H."/>
        </authorList>
    </citation>
    <scope>NUCLEOTIDE SEQUENCE</scope>
    <source>
        <strain evidence="3">1062</strain>
    </source>
</reference>
<feature type="domain" description="Anthranilate synthase component I N-terminal" evidence="2">
    <location>
        <begin position="82"/>
        <end position="123"/>
    </location>
</feature>
<dbReference type="InterPro" id="IPR015890">
    <property type="entry name" value="Chorismate_C"/>
</dbReference>
<dbReference type="InterPro" id="IPR006805">
    <property type="entry name" value="Anth_synth_I_N"/>
</dbReference>
<dbReference type="InterPro" id="IPR005801">
    <property type="entry name" value="ADC_synthase"/>
</dbReference>
<evidence type="ECO:0000313" key="3">
    <source>
        <dbReference type="EMBL" id="MCA6073349.1"/>
    </source>
</evidence>
<sequence length="440" mass="49918">MSTKAAEKTILLKDTGADFWGRAQAWGSRFDYCMIFNGNEIPYPMGAFPKMIMAGNKRGVEFSQGTAFTSLKSDRDLNKTWLCGYFGYDLKNEIERLQSMHDDFTKFPDMCFFEPEHILIFEDSTVRLISDTSAETLLQNISSTALNNPPNKSGTARLIRSVKRETYLKNVEHIREHILNGDMYEMNYCIDFGLSDVNLNPFELYQSLLRQSPTPFSCFGRFKDHYLICASPERFLRKNGDVLLSQPIKGTARRKEDPEADSQVRQELYNSEKERAENMMIVDLVRNDLSKSAITGSVKVPELFGIYSFRHLHQMISSVTADLRPDTHIADVIMNAFPMGSMTGAPKVKVMELIEQYESAKRGIYSGAAGFFTPEGDFDLNVVIRSLAYNSQMNRLSFSVGSAITYDSNPEQEYEECLLKARAILDVLSECGIQMPDLTK</sequence>
<dbReference type="PANTHER" id="PTHR11236:SF18">
    <property type="entry name" value="AMINODEOXYCHORISMATE SYNTHASE"/>
    <property type="match status" value="1"/>
</dbReference>
<keyword evidence="4" id="KW-1185">Reference proteome</keyword>
<gene>
    <name evidence="3" type="ORF">LDX50_00625</name>
</gene>
<dbReference type="GO" id="GO:0000162">
    <property type="term" value="P:L-tryptophan biosynthetic process"/>
    <property type="evidence" value="ECO:0007669"/>
    <property type="project" value="TreeGrafter"/>
</dbReference>
<dbReference type="Gene3D" id="3.60.120.10">
    <property type="entry name" value="Anthranilate synthase"/>
    <property type="match status" value="1"/>
</dbReference>
<accession>A0A9X1HNC0</accession>
<dbReference type="AlphaFoldDB" id="A0A9X1HNC0"/>
<organism evidence="3 4">
    <name type="scientific">Fulvivirga sedimenti</name>
    <dbReference type="NCBI Taxonomy" id="2879465"/>
    <lineage>
        <taxon>Bacteria</taxon>
        <taxon>Pseudomonadati</taxon>
        <taxon>Bacteroidota</taxon>
        <taxon>Cytophagia</taxon>
        <taxon>Cytophagales</taxon>
        <taxon>Fulvivirgaceae</taxon>
        <taxon>Fulvivirga</taxon>
    </lineage>
</organism>
<dbReference type="InterPro" id="IPR019999">
    <property type="entry name" value="Anth_synth_I-like"/>
</dbReference>
<name>A0A9X1HNC0_9BACT</name>
<protein>
    <submittedName>
        <fullName evidence="3">Anthranilate synthase component I family protein</fullName>
    </submittedName>
</protein>
<dbReference type="PRINTS" id="PR00095">
    <property type="entry name" value="ANTSNTHASEI"/>
</dbReference>